<organism evidence="3 4">
    <name type="scientific">Puccinia coronata f. sp. avenae</name>
    <dbReference type="NCBI Taxonomy" id="200324"/>
    <lineage>
        <taxon>Eukaryota</taxon>
        <taxon>Fungi</taxon>
        <taxon>Dikarya</taxon>
        <taxon>Basidiomycota</taxon>
        <taxon>Pucciniomycotina</taxon>
        <taxon>Pucciniomycetes</taxon>
        <taxon>Pucciniales</taxon>
        <taxon>Pucciniaceae</taxon>
        <taxon>Puccinia</taxon>
    </lineage>
</organism>
<dbReference type="Gene3D" id="2.20.25.530">
    <property type="match status" value="1"/>
</dbReference>
<dbReference type="GO" id="GO:0032299">
    <property type="term" value="C:ribonuclease H2 complex"/>
    <property type="evidence" value="ECO:0007669"/>
    <property type="project" value="InterPro"/>
</dbReference>
<name>A0A2N5TBC5_9BASI</name>
<dbReference type="Proteomes" id="UP000235392">
    <property type="component" value="Unassembled WGS sequence"/>
</dbReference>
<evidence type="ECO:0000256" key="1">
    <source>
        <dbReference type="SAM" id="MobiDB-lite"/>
    </source>
</evidence>
<reference evidence="3 4" key="1">
    <citation type="submission" date="2017-11" db="EMBL/GenBank/DDBJ databases">
        <title>De novo assembly and phasing of dikaryotic genomes from two isolates of Puccinia coronata f. sp. avenae, the causal agent of oat crown rust.</title>
        <authorList>
            <person name="Miller M.E."/>
            <person name="Zhang Y."/>
            <person name="Omidvar V."/>
            <person name="Sperschneider J."/>
            <person name="Schwessinger B."/>
            <person name="Raley C."/>
            <person name="Palmer J.M."/>
            <person name="Garnica D."/>
            <person name="Upadhyaya N."/>
            <person name="Rathjen J."/>
            <person name="Taylor J.M."/>
            <person name="Park R.F."/>
            <person name="Dodds P.N."/>
            <person name="Hirsch C.D."/>
            <person name="Kianian S.F."/>
            <person name="Figueroa M."/>
        </authorList>
    </citation>
    <scope>NUCLEOTIDE SEQUENCE [LARGE SCALE GENOMIC DNA]</scope>
    <source>
        <strain evidence="3">12SD80</strain>
    </source>
</reference>
<dbReference type="Pfam" id="PF17745">
    <property type="entry name" value="Ydr279_N"/>
    <property type="match status" value="1"/>
</dbReference>
<dbReference type="PANTHER" id="PTHR13383:SF11">
    <property type="entry name" value="RIBONUCLEASE H2 SUBUNIT B"/>
    <property type="match status" value="1"/>
</dbReference>
<dbReference type="PANTHER" id="PTHR13383">
    <property type="entry name" value="RIBONUCLEASE H2 SUBUNIT B"/>
    <property type="match status" value="1"/>
</dbReference>
<dbReference type="EMBL" id="PGCI01000651">
    <property type="protein sequence ID" value="PLW22827.1"/>
    <property type="molecule type" value="Genomic_DNA"/>
</dbReference>
<accession>A0A2N5TBC5</accession>
<gene>
    <name evidence="3" type="ORF">PCASD_14578</name>
</gene>
<dbReference type="Gene3D" id="1.10.20.120">
    <property type="match status" value="1"/>
</dbReference>
<evidence type="ECO:0000259" key="2">
    <source>
        <dbReference type="Pfam" id="PF17745"/>
    </source>
</evidence>
<feature type="compositionally biased region" description="Basic residues" evidence="1">
    <location>
        <begin position="345"/>
        <end position="355"/>
    </location>
</feature>
<dbReference type="GO" id="GO:0006401">
    <property type="term" value="P:RNA catabolic process"/>
    <property type="evidence" value="ECO:0007669"/>
    <property type="project" value="TreeGrafter"/>
</dbReference>
<evidence type="ECO:0000313" key="3">
    <source>
        <dbReference type="EMBL" id="PLW22827.1"/>
    </source>
</evidence>
<sequence length="355" mass="40405">MRSFLETPHFSIINLPLTHVPVMMMASDPIILPSCLLELNSDLPVIRLPHPKTRRPALFVVRAGHGIWEIQSIASPSSSSRSWFFQPVREDQPDQLMSQHAGRLLVVTPFDPFFLLLGLFCCSQAHPFLDLEKKDTSHRARFEEIDAMLERIQELWLFADSTEGPTPGDVELFTREAFQAQNLDRIFEPLHQEERGTTLWRLDPERILREIQRKVHHLAAAGLRSGREARSIWTRLASKEGLFNFDETPDNLLIINDIYQKVALDMVQACLPDPIRAHLHGLAEYGFEALKAANEKQASKPTLNPLEIGRRVSHGTDSKAKNPAKPPPAKRKKTEDTLRNQPKVTLHHFFKPPAS</sequence>
<dbReference type="AlphaFoldDB" id="A0A2N5TBC5"/>
<feature type="domain" description="Rnh202 triple barrel" evidence="2">
    <location>
        <begin position="31"/>
        <end position="111"/>
    </location>
</feature>
<protein>
    <recommendedName>
        <fullName evidence="2">Rnh202 triple barrel domain-containing protein</fullName>
    </recommendedName>
</protein>
<dbReference type="InterPro" id="IPR040456">
    <property type="entry name" value="RNase_H2_suB"/>
</dbReference>
<dbReference type="GO" id="GO:0005654">
    <property type="term" value="C:nucleoplasm"/>
    <property type="evidence" value="ECO:0007669"/>
    <property type="project" value="TreeGrafter"/>
</dbReference>
<comment type="caution">
    <text evidence="3">The sequence shown here is derived from an EMBL/GenBank/DDBJ whole genome shotgun (WGS) entry which is preliminary data.</text>
</comment>
<feature type="compositionally biased region" description="Basic and acidic residues" evidence="1">
    <location>
        <begin position="308"/>
        <end position="320"/>
    </location>
</feature>
<dbReference type="InterPro" id="IPR041195">
    <property type="entry name" value="Rnh202_N"/>
</dbReference>
<feature type="region of interest" description="Disordered" evidence="1">
    <location>
        <begin position="296"/>
        <end position="355"/>
    </location>
</feature>
<evidence type="ECO:0000313" key="4">
    <source>
        <dbReference type="Proteomes" id="UP000235392"/>
    </source>
</evidence>
<proteinExistence type="predicted"/>